<reference evidence="2" key="2">
    <citation type="submission" date="2015-01" db="EMBL/GenBank/DDBJ databases">
        <title>Evolutionary Origins and Diversification of the Mycorrhizal Mutualists.</title>
        <authorList>
            <consortium name="DOE Joint Genome Institute"/>
            <consortium name="Mycorrhizal Genomics Consortium"/>
            <person name="Kohler A."/>
            <person name="Kuo A."/>
            <person name="Nagy L.G."/>
            <person name="Floudas D."/>
            <person name="Copeland A."/>
            <person name="Barry K.W."/>
            <person name="Cichocki N."/>
            <person name="Veneault-Fourrey C."/>
            <person name="LaButti K."/>
            <person name="Lindquist E.A."/>
            <person name="Lipzen A."/>
            <person name="Lundell T."/>
            <person name="Morin E."/>
            <person name="Murat C."/>
            <person name="Riley R."/>
            <person name="Ohm R."/>
            <person name="Sun H."/>
            <person name="Tunlid A."/>
            <person name="Henrissat B."/>
            <person name="Grigoriev I.V."/>
            <person name="Hibbett D.S."/>
            <person name="Martin F."/>
        </authorList>
    </citation>
    <scope>NUCLEOTIDE SEQUENCE [LARGE SCALE GENOMIC DNA]</scope>
    <source>
        <strain evidence="2">Ve08.2h10</strain>
    </source>
</reference>
<gene>
    <name evidence="1" type="ORF">PAXRUDRAFT_833741</name>
</gene>
<evidence type="ECO:0000313" key="1">
    <source>
        <dbReference type="EMBL" id="KIK80073.1"/>
    </source>
</evidence>
<evidence type="ECO:0000313" key="2">
    <source>
        <dbReference type="Proteomes" id="UP000054538"/>
    </source>
</evidence>
<organism evidence="1 2">
    <name type="scientific">Paxillus rubicundulus Ve08.2h10</name>
    <dbReference type="NCBI Taxonomy" id="930991"/>
    <lineage>
        <taxon>Eukaryota</taxon>
        <taxon>Fungi</taxon>
        <taxon>Dikarya</taxon>
        <taxon>Basidiomycota</taxon>
        <taxon>Agaricomycotina</taxon>
        <taxon>Agaricomycetes</taxon>
        <taxon>Agaricomycetidae</taxon>
        <taxon>Boletales</taxon>
        <taxon>Paxilineae</taxon>
        <taxon>Paxillaceae</taxon>
        <taxon>Paxillus</taxon>
    </lineage>
</organism>
<dbReference type="EMBL" id="KN826108">
    <property type="protein sequence ID" value="KIK80073.1"/>
    <property type="molecule type" value="Genomic_DNA"/>
</dbReference>
<accession>A0A0D0CWZ6</accession>
<dbReference type="AlphaFoldDB" id="A0A0D0CWZ6"/>
<reference evidence="1 2" key="1">
    <citation type="submission" date="2014-04" db="EMBL/GenBank/DDBJ databases">
        <authorList>
            <consortium name="DOE Joint Genome Institute"/>
            <person name="Kuo A."/>
            <person name="Kohler A."/>
            <person name="Jargeat P."/>
            <person name="Nagy L.G."/>
            <person name="Floudas D."/>
            <person name="Copeland A."/>
            <person name="Barry K.W."/>
            <person name="Cichocki N."/>
            <person name="Veneault-Fourrey C."/>
            <person name="LaButti K."/>
            <person name="Lindquist E.A."/>
            <person name="Lipzen A."/>
            <person name="Lundell T."/>
            <person name="Morin E."/>
            <person name="Murat C."/>
            <person name="Sun H."/>
            <person name="Tunlid A."/>
            <person name="Henrissat B."/>
            <person name="Grigoriev I.V."/>
            <person name="Hibbett D.S."/>
            <person name="Martin F."/>
            <person name="Nordberg H.P."/>
            <person name="Cantor M.N."/>
            <person name="Hua S.X."/>
        </authorList>
    </citation>
    <scope>NUCLEOTIDE SEQUENCE [LARGE SCALE GENOMIC DNA]</scope>
    <source>
        <strain evidence="1 2">Ve08.2h10</strain>
    </source>
</reference>
<dbReference type="HOGENOM" id="CLU_2558937_0_0_1"/>
<sequence length="82" mass="9206">MPCGTEVGPSVKYSRSDTEPEARVVVCDKSGSSVAVQTASMSHMIWCLSLLDHFKSLPNQYRERCAAMFDDPSRWHRFPLAT</sequence>
<dbReference type="Proteomes" id="UP000054538">
    <property type="component" value="Unassembled WGS sequence"/>
</dbReference>
<keyword evidence="2" id="KW-1185">Reference proteome</keyword>
<protein>
    <submittedName>
        <fullName evidence="1">Uncharacterized protein</fullName>
    </submittedName>
</protein>
<dbReference type="InParanoid" id="A0A0D0CWZ6"/>
<proteinExistence type="predicted"/>
<name>A0A0D0CWZ6_9AGAM</name>